<protein>
    <submittedName>
        <fullName evidence="1">Uncharacterized protein</fullName>
    </submittedName>
</protein>
<dbReference type="Proteomes" id="UP000041254">
    <property type="component" value="Unassembled WGS sequence"/>
</dbReference>
<evidence type="ECO:0000313" key="2">
    <source>
        <dbReference type="Proteomes" id="UP000041254"/>
    </source>
</evidence>
<accession>A0A0G4ESG7</accession>
<keyword evidence="2" id="KW-1185">Reference proteome</keyword>
<dbReference type="SUPFAM" id="SSF69500">
    <property type="entry name" value="DTD-like"/>
    <property type="match status" value="1"/>
</dbReference>
<dbReference type="EMBL" id="CDMY01000302">
    <property type="protein sequence ID" value="CEM00937.1"/>
    <property type="molecule type" value="Genomic_DNA"/>
</dbReference>
<evidence type="ECO:0000313" key="1">
    <source>
        <dbReference type="EMBL" id="CEM00937.1"/>
    </source>
</evidence>
<dbReference type="InterPro" id="IPR003732">
    <property type="entry name" value="Daa-tRNA_deacyls_DTD"/>
</dbReference>
<dbReference type="STRING" id="1169540.A0A0G4ESG7"/>
<dbReference type="InterPro" id="IPR023509">
    <property type="entry name" value="DTD-like_sf"/>
</dbReference>
<dbReference type="InParanoid" id="A0A0G4ESG7"/>
<dbReference type="VEuPathDB" id="CryptoDB:Vbra_8078"/>
<dbReference type="OMA" id="QQCLHAK"/>
<dbReference type="Pfam" id="PF02580">
    <property type="entry name" value="Tyr_Deacylase"/>
    <property type="match status" value="1"/>
</dbReference>
<dbReference type="GO" id="GO:0051499">
    <property type="term" value="F:D-aminoacyl-tRNA deacylase activity"/>
    <property type="evidence" value="ECO:0007669"/>
    <property type="project" value="InterPro"/>
</dbReference>
<dbReference type="Gene3D" id="3.50.80.10">
    <property type="entry name" value="D-tyrosyl-tRNA(Tyr) deacylase"/>
    <property type="match status" value="2"/>
</dbReference>
<dbReference type="AlphaFoldDB" id="A0A0G4ESG7"/>
<gene>
    <name evidence="1" type="ORF">Vbra_8078</name>
</gene>
<sequence length="158" mass="16891">MDASGIGGSRTSQNDTAAKVVVQRVDEGQLLIDNEEEWLQFGRGFVVYICFLKGATTSTVAKIVDALFACNHLEDPDSGKKASMAAKLKGNALQFHSLIMKEEGAALYASLVTQIQNTAEQMEKATKGKTITVVAGVYGNRQGLKFSSSGPNALNLTF</sequence>
<proteinExistence type="predicted"/>
<dbReference type="GO" id="GO:0005737">
    <property type="term" value="C:cytoplasm"/>
    <property type="evidence" value="ECO:0007669"/>
    <property type="project" value="InterPro"/>
</dbReference>
<organism evidence="1 2">
    <name type="scientific">Vitrella brassicaformis (strain CCMP3155)</name>
    <dbReference type="NCBI Taxonomy" id="1169540"/>
    <lineage>
        <taxon>Eukaryota</taxon>
        <taxon>Sar</taxon>
        <taxon>Alveolata</taxon>
        <taxon>Colpodellida</taxon>
        <taxon>Vitrellaceae</taxon>
        <taxon>Vitrella</taxon>
    </lineage>
</organism>
<dbReference type="OrthoDB" id="275783at2759"/>
<reference evidence="1 2" key="1">
    <citation type="submission" date="2014-11" db="EMBL/GenBank/DDBJ databases">
        <authorList>
            <person name="Zhu J."/>
            <person name="Qi W."/>
            <person name="Song R."/>
        </authorList>
    </citation>
    <scope>NUCLEOTIDE SEQUENCE [LARGE SCALE GENOMIC DNA]</scope>
</reference>
<name>A0A0G4ESG7_VITBC</name>